<gene>
    <name evidence="7" type="primary">trmB</name>
    <name evidence="9" type="ORF">BECKLPF1236B_GA0070989_103923</name>
</gene>
<feature type="binding site" evidence="7">
    <location>
        <begin position="223"/>
        <end position="226"/>
    </location>
    <ligand>
        <name>substrate</name>
    </ligand>
</feature>
<keyword evidence="4 7" id="KW-0808">Transferase</keyword>
<name>A0A450W6L2_9GAMM</name>
<feature type="compositionally biased region" description="Polar residues" evidence="8">
    <location>
        <begin position="1"/>
        <end position="11"/>
    </location>
</feature>
<dbReference type="AlphaFoldDB" id="A0A450W6L2"/>
<evidence type="ECO:0000256" key="2">
    <source>
        <dbReference type="ARBA" id="ARBA00003015"/>
    </source>
</evidence>
<dbReference type="PROSITE" id="PS51625">
    <property type="entry name" value="SAM_MT_TRMB"/>
    <property type="match status" value="1"/>
</dbReference>
<feature type="binding site" evidence="7">
    <location>
        <position position="186"/>
    </location>
    <ligand>
        <name>substrate</name>
    </ligand>
</feature>
<dbReference type="EC" id="2.1.1.33" evidence="7"/>
<keyword evidence="6 7" id="KW-0819">tRNA processing</keyword>
<protein>
    <recommendedName>
        <fullName evidence="7">tRNA (guanine-N(7)-)-methyltransferase</fullName>
        <ecNumber evidence="7">2.1.1.33</ecNumber>
    </recommendedName>
    <alternativeName>
        <fullName evidence="7">tRNA (guanine(46)-N(7))-methyltransferase</fullName>
    </alternativeName>
    <alternativeName>
        <fullName evidence="7">tRNA(m7G46)-methyltransferase</fullName>
    </alternativeName>
</protein>
<evidence type="ECO:0000256" key="3">
    <source>
        <dbReference type="ARBA" id="ARBA00022603"/>
    </source>
</evidence>
<dbReference type="Gene3D" id="3.40.50.150">
    <property type="entry name" value="Vaccinia Virus protein VP39"/>
    <property type="match status" value="1"/>
</dbReference>
<sequence>MTITMNRQESILPSEKEPSPTRHRKIRSFVCRPGRITRAQRQALATDWGRFGIVIEGHALDLDAIFGRRAPRYLEIGFGMGDALVEMASTHPQRDYLGVEVYEPGLGRFIHRLSQENLSNARAIRGDAVAVLETCIAPGALDGILLYFPDPWPKKRHHKRRIVQPGFVSLVCERLRPGGYLELATDWEDYALHMLKVLEAEPRLDNLADPGRFSPRPDHRPLTKFERRGERLGHRIWDLLFQRR</sequence>
<dbReference type="UniPathway" id="UPA00989"/>
<keyword evidence="3 7" id="KW-0489">Methyltransferase</keyword>
<dbReference type="InterPro" id="IPR003358">
    <property type="entry name" value="tRNA_(Gua-N-7)_MeTrfase_Trmb"/>
</dbReference>
<reference evidence="9" key="1">
    <citation type="submission" date="2019-02" db="EMBL/GenBank/DDBJ databases">
        <authorList>
            <person name="Gruber-Vodicka R. H."/>
            <person name="Seah K. B. B."/>
        </authorList>
    </citation>
    <scope>NUCLEOTIDE SEQUENCE</scope>
    <source>
        <strain evidence="9">BECK_S313</strain>
    </source>
</reference>
<comment type="catalytic activity">
    <reaction evidence="1 7">
        <text>guanosine(46) in tRNA + S-adenosyl-L-methionine = N(7)-methylguanosine(46) in tRNA + S-adenosyl-L-homocysteine</text>
        <dbReference type="Rhea" id="RHEA:42708"/>
        <dbReference type="Rhea" id="RHEA-COMP:10188"/>
        <dbReference type="Rhea" id="RHEA-COMP:10189"/>
        <dbReference type="ChEBI" id="CHEBI:57856"/>
        <dbReference type="ChEBI" id="CHEBI:59789"/>
        <dbReference type="ChEBI" id="CHEBI:74269"/>
        <dbReference type="ChEBI" id="CHEBI:74480"/>
        <dbReference type="EC" id="2.1.1.33"/>
    </reaction>
</comment>
<feature type="binding site" evidence="7">
    <location>
        <position position="100"/>
    </location>
    <ligand>
        <name>S-adenosyl-L-methionine</name>
        <dbReference type="ChEBI" id="CHEBI:59789"/>
    </ligand>
</feature>
<comment type="similarity">
    <text evidence="7">Belongs to the class I-like SAM-binding methyltransferase superfamily. TrmB family.</text>
</comment>
<evidence type="ECO:0000256" key="4">
    <source>
        <dbReference type="ARBA" id="ARBA00022679"/>
    </source>
</evidence>
<keyword evidence="5 7" id="KW-0949">S-adenosyl-L-methionine</keyword>
<proteinExistence type="inferred from homology"/>
<dbReference type="HAMAP" id="MF_01057">
    <property type="entry name" value="tRNA_methyltr_TrmB"/>
    <property type="match status" value="1"/>
</dbReference>
<evidence type="ECO:0000256" key="6">
    <source>
        <dbReference type="ARBA" id="ARBA00022694"/>
    </source>
</evidence>
<dbReference type="CDD" id="cd02440">
    <property type="entry name" value="AdoMet_MTases"/>
    <property type="match status" value="1"/>
</dbReference>
<feature type="binding site" evidence="7">
    <location>
        <position position="150"/>
    </location>
    <ligand>
        <name>S-adenosyl-L-methionine</name>
        <dbReference type="ChEBI" id="CHEBI:59789"/>
    </ligand>
</feature>
<comment type="function">
    <text evidence="2 7">Catalyzes the formation of N(7)-methylguanine at position 46 (m7G46) in tRNA.</text>
</comment>
<dbReference type="Pfam" id="PF02390">
    <property type="entry name" value="Methyltransf_4"/>
    <property type="match status" value="1"/>
</dbReference>
<evidence type="ECO:0000256" key="1">
    <source>
        <dbReference type="ARBA" id="ARBA00000142"/>
    </source>
</evidence>
<feature type="binding site" evidence="7">
    <location>
        <position position="75"/>
    </location>
    <ligand>
        <name>S-adenosyl-L-methionine</name>
        <dbReference type="ChEBI" id="CHEBI:59789"/>
    </ligand>
</feature>
<comment type="pathway">
    <text evidence="7">tRNA modification; N(7)-methylguanine-tRNA biosynthesis.</text>
</comment>
<dbReference type="EMBL" id="CAADFK010000039">
    <property type="protein sequence ID" value="VFK12687.1"/>
    <property type="molecule type" value="Genomic_DNA"/>
</dbReference>
<accession>A0A450W6L2</accession>
<evidence type="ECO:0000256" key="7">
    <source>
        <dbReference type="HAMAP-Rule" id="MF_01057"/>
    </source>
</evidence>
<comment type="caution">
    <text evidence="7">Lacks conserved residue(s) required for the propagation of feature annotation.</text>
</comment>
<dbReference type="InterPro" id="IPR029063">
    <property type="entry name" value="SAM-dependent_MTases_sf"/>
</dbReference>
<evidence type="ECO:0000313" key="9">
    <source>
        <dbReference type="EMBL" id="VFK12687.1"/>
    </source>
</evidence>
<dbReference type="GO" id="GO:0008176">
    <property type="term" value="F:tRNA (guanine(46)-N7)-methyltransferase activity"/>
    <property type="evidence" value="ECO:0007669"/>
    <property type="project" value="UniProtKB-UniRule"/>
</dbReference>
<feature type="region of interest" description="Disordered" evidence="8">
    <location>
        <begin position="1"/>
        <end position="24"/>
    </location>
</feature>
<dbReference type="PANTHER" id="PTHR23417:SF14">
    <property type="entry name" value="PENTACOTRIPEPTIDE-REPEAT REGION OF PRORP DOMAIN-CONTAINING PROTEIN"/>
    <property type="match status" value="1"/>
</dbReference>
<dbReference type="NCBIfam" id="TIGR00091">
    <property type="entry name" value="tRNA (guanosine(46)-N7)-methyltransferase TrmB"/>
    <property type="match status" value="1"/>
</dbReference>
<dbReference type="SUPFAM" id="SSF53335">
    <property type="entry name" value="S-adenosyl-L-methionine-dependent methyltransferases"/>
    <property type="match status" value="1"/>
</dbReference>
<dbReference type="InterPro" id="IPR055361">
    <property type="entry name" value="tRNA_methyltr_TrmB_bact"/>
</dbReference>
<feature type="binding site" evidence="7">
    <location>
        <position position="127"/>
    </location>
    <ligand>
        <name>S-adenosyl-L-methionine</name>
        <dbReference type="ChEBI" id="CHEBI:59789"/>
    </ligand>
</feature>
<dbReference type="GO" id="GO:0043527">
    <property type="term" value="C:tRNA methyltransferase complex"/>
    <property type="evidence" value="ECO:0007669"/>
    <property type="project" value="TreeGrafter"/>
</dbReference>
<organism evidence="9">
    <name type="scientific">Candidatus Kentrum sp. LPFa</name>
    <dbReference type="NCBI Taxonomy" id="2126335"/>
    <lineage>
        <taxon>Bacteria</taxon>
        <taxon>Pseudomonadati</taxon>
        <taxon>Pseudomonadota</taxon>
        <taxon>Gammaproteobacteria</taxon>
        <taxon>Candidatus Kentrum</taxon>
    </lineage>
</organism>
<evidence type="ECO:0000256" key="5">
    <source>
        <dbReference type="ARBA" id="ARBA00022691"/>
    </source>
</evidence>
<dbReference type="PANTHER" id="PTHR23417">
    <property type="entry name" value="3-DEOXY-D-MANNO-OCTULOSONIC-ACID TRANSFERASE/TRNA GUANINE-N 7 - -METHYLTRANSFERASE"/>
    <property type="match status" value="1"/>
</dbReference>
<feature type="binding site" evidence="7">
    <location>
        <position position="154"/>
    </location>
    <ligand>
        <name>substrate</name>
    </ligand>
</feature>
<evidence type="ECO:0000256" key="8">
    <source>
        <dbReference type="SAM" id="MobiDB-lite"/>
    </source>
</evidence>